<comment type="caution">
    <text evidence="3">The sequence shown here is derived from an EMBL/GenBank/DDBJ whole genome shotgun (WGS) entry which is preliminary data.</text>
</comment>
<dbReference type="Gene3D" id="3.30.450.90">
    <property type="match status" value="1"/>
</dbReference>
<dbReference type="AlphaFoldDB" id="A0A9D1FN08"/>
<dbReference type="Proteomes" id="UP000824002">
    <property type="component" value="Unassembled WGS sequence"/>
</dbReference>
<accession>A0A9D1FN08</accession>
<dbReference type="Gene3D" id="3.40.50.300">
    <property type="entry name" value="P-loop containing nucleotide triphosphate hydrolases"/>
    <property type="match status" value="1"/>
</dbReference>
<proteinExistence type="inferred from homology"/>
<dbReference type="GO" id="GO:0016887">
    <property type="term" value="F:ATP hydrolysis activity"/>
    <property type="evidence" value="ECO:0007669"/>
    <property type="project" value="InterPro"/>
</dbReference>
<reference evidence="3" key="1">
    <citation type="submission" date="2020-10" db="EMBL/GenBank/DDBJ databases">
        <authorList>
            <person name="Gilroy R."/>
        </authorList>
    </citation>
    <scope>NUCLEOTIDE SEQUENCE</scope>
    <source>
        <strain evidence="3">CHK199-13235</strain>
    </source>
</reference>
<comment type="similarity">
    <text evidence="1">Belongs to the GSP E family.</text>
</comment>
<dbReference type="PANTHER" id="PTHR30486">
    <property type="entry name" value="TWITCHING MOTILITY PROTEIN PILT"/>
    <property type="match status" value="1"/>
</dbReference>
<evidence type="ECO:0000313" key="3">
    <source>
        <dbReference type="EMBL" id="HIS76699.1"/>
    </source>
</evidence>
<evidence type="ECO:0000259" key="2">
    <source>
        <dbReference type="PROSITE" id="PS00662"/>
    </source>
</evidence>
<evidence type="ECO:0000256" key="1">
    <source>
        <dbReference type="ARBA" id="ARBA00006611"/>
    </source>
</evidence>
<organism evidence="3 4">
    <name type="scientific">Candidatus Merdivicinus excrementipullorum</name>
    <dbReference type="NCBI Taxonomy" id="2840867"/>
    <lineage>
        <taxon>Bacteria</taxon>
        <taxon>Bacillati</taxon>
        <taxon>Bacillota</taxon>
        <taxon>Clostridia</taxon>
        <taxon>Eubacteriales</taxon>
        <taxon>Oscillospiraceae</taxon>
        <taxon>Oscillospiraceae incertae sedis</taxon>
        <taxon>Candidatus Merdivicinus</taxon>
    </lineage>
</organism>
<gene>
    <name evidence="3" type="ORF">IAB51_07790</name>
</gene>
<dbReference type="NCBIfam" id="TIGR01420">
    <property type="entry name" value="pilT_fam"/>
    <property type="match status" value="1"/>
</dbReference>
<dbReference type="GO" id="GO:0005524">
    <property type="term" value="F:ATP binding"/>
    <property type="evidence" value="ECO:0007669"/>
    <property type="project" value="InterPro"/>
</dbReference>
<dbReference type="Pfam" id="PF00437">
    <property type="entry name" value="T2SSE"/>
    <property type="match status" value="1"/>
</dbReference>
<dbReference type="InterPro" id="IPR027417">
    <property type="entry name" value="P-loop_NTPase"/>
</dbReference>
<name>A0A9D1FN08_9FIRM</name>
<protein>
    <submittedName>
        <fullName evidence="3">PilT/PilU family type 4a pilus ATPase</fullName>
    </submittedName>
</protein>
<evidence type="ECO:0000313" key="4">
    <source>
        <dbReference type="Proteomes" id="UP000824002"/>
    </source>
</evidence>
<dbReference type="CDD" id="cd01131">
    <property type="entry name" value="PilT"/>
    <property type="match status" value="1"/>
</dbReference>
<dbReference type="EMBL" id="DVJP01000050">
    <property type="protein sequence ID" value="HIS76699.1"/>
    <property type="molecule type" value="Genomic_DNA"/>
</dbReference>
<dbReference type="InterPro" id="IPR050921">
    <property type="entry name" value="T4SS_GSP_E_ATPase"/>
</dbReference>
<dbReference type="SMART" id="SM00382">
    <property type="entry name" value="AAA"/>
    <property type="match status" value="1"/>
</dbReference>
<dbReference type="InterPro" id="IPR003593">
    <property type="entry name" value="AAA+_ATPase"/>
</dbReference>
<feature type="domain" description="Bacterial type II secretion system protein E" evidence="2">
    <location>
        <begin position="197"/>
        <end position="211"/>
    </location>
</feature>
<reference evidence="3" key="2">
    <citation type="journal article" date="2021" name="PeerJ">
        <title>Extensive microbial diversity within the chicken gut microbiome revealed by metagenomics and culture.</title>
        <authorList>
            <person name="Gilroy R."/>
            <person name="Ravi A."/>
            <person name="Getino M."/>
            <person name="Pursley I."/>
            <person name="Horton D.L."/>
            <person name="Alikhan N.F."/>
            <person name="Baker D."/>
            <person name="Gharbi K."/>
            <person name="Hall N."/>
            <person name="Watson M."/>
            <person name="Adriaenssens E.M."/>
            <person name="Foster-Nyarko E."/>
            <person name="Jarju S."/>
            <person name="Secka A."/>
            <person name="Antonio M."/>
            <person name="Oren A."/>
            <person name="Chaudhuri R.R."/>
            <person name="La Ragione R."/>
            <person name="Hildebrand F."/>
            <person name="Pallen M.J."/>
        </authorList>
    </citation>
    <scope>NUCLEOTIDE SEQUENCE</scope>
    <source>
        <strain evidence="3">CHK199-13235</strain>
    </source>
</reference>
<dbReference type="PROSITE" id="PS00662">
    <property type="entry name" value="T2SP_E"/>
    <property type="match status" value="1"/>
</dbReference>
<dbReference type="SUPFAM" id="SSF52540">
    <property type="entry name" value="P-loop containing nucleoside triphosphate hydrolases"/>
    <property type="match status" value="1"/>
</dbReference>
<sequence>MTNMLEALQKAIENKASDIFIVSGFPMAFKINDVIEPVDEERLMPDATEDLIRQIYQLEGSRRMEQLTQTGDDDFSFSIKGLGRFRCNAYKQRNSLAAVLRVVYFDLPDYRTLNIPETVVNLSAKKKGMVLITGSAGSGKSTTLACIIDRINRTRRSHVITIEDPIEFLHSHKMSIVSQREVAHDTQSYAQALRAALRQSPDVILLGEMRDFQTIQTALTAAETGQLVLSTLHTIGAAKTVDRIVDVFPGDQQQQVRIQLSMVLEAVVSQQLLPTVDGKLAPAFEIMLVNSAIRNLIREGKGHQIDNVLFTGAVEGMRTMDGDILRLYKAGIISRENALLYAVNPDALSKKL</sequence>
<dbReference type="InterPro" id="IPR006321">
    <property type="entry name" value="PilT/PilU"/>
</dbReference>
<dbReference type="InterPro" id="IPR001482">
    <property type="entry name" value="T2SS/T4SS_dom"/>
</dbReference>